<organism evidence="1 2">
    <name type="scientific">Candidatus Thiodiazotropha taylori</name>
    <dbReference type="NCBI Taxonomy" id="2792791"/>
    <lineage>
        <taxon>Bacteria</taxon>
        <taxon>Pseudomonadati</taxon>
        <taxon>Pseudomonadota</taxon>
        <taxon>Gammaproteobacteria</taxon>
        <taxon>Chromatiales</taxon>
        <taxon>Sedimenticolaceae</taxon>
        <taxon>Candidatus Thiodiazotropha</taxon>
    </lineage>
</organism>
<reference evidence="1 2" key="1">
    <citation type="submission" date="2021-05" db="EMBL/GenBank/DDBJ databases">
        <title>Genetic and Functional Diversity in Clade A Lucinid endosymbionts from the Bahamas.</title>
        <authorList>
            <person name="Giani N.M."/>
            <person name="Engel A.S."/>
            <person name="Campbell B.J."/>
        </authorList>
    </citation>
    <scope>NUCLEOTIDE SEQUENCE [LARGE SCALE GENOMIC DNA]</scope>
    <source>
        <strain evidence="1">LUC16012Gg_MoonRockCtena</strain>
    </source>
</reference>
<dbReference type="EMBL" id="JAHHGM010000016">
    <property type="protein sequence ID" value="MBT2990346.1"/>
    <property type="molecule type" value="Genomic_DNA"/>
</dbReference>
<accession>A0A944QWJ7</accession>
<protein>
    <submittedName>
        <fullName evidence="1">Uncharacterized protein</fullName>
    </submittedName>
</protein>
<dbReference type="Proteomes" id="UP000770889">
    <property type="component" value="Unassembled WGS sequence"/>
</dbReference>
<evidence type="ECO:0000313" key="2">
    <source>
        <dbReference type="Proteomes" id="UP000770889"/>
    </source>
</evidence>
<sequence length="129" mass="15146">MDEIIAIRYYKIRALANRVIDRLYEETAKLGFADKDIELKKPIEANYRLERHPSSSEYTLVGEWQDEKGGKLGQLQFYADGSFDVEQDIVRPHPTRQGWFVDSIKAWGSDERIETEVRLYPDSEIRHRA</sequence>
<comment type="caution">
    <text evidence="1">The sequence shown here is derived from an EMBL/GenBank/DDBJ whole genome shotgun (WGS) entry which is preliminary data.</text>
</comment>
<proteinExistence type="predicted"/>
<name>A0A944QWJ7_9GAMM</name>
<gene>
    <name evidence="1" type="ORF">KME65_15430</name>
</gene>
<dbReference type="AlphaFoldDB" id="A0A944QWJ7"/>
<evidence type="ECO:0000313" key="1">
    <source>
        <dbReference type="EMBL" id="MBT2990346.1"/>
    </source>
</evidence>